<dbReference type="AlphaFoldDB" id="A0A1W1D4M0"/>
<feature type="transmembrane region" description="Helical" evidence="1">
    <location>
        <begin position="47"/>
        <end position="66"/>
    </location>
</feature>
<keyword evidence="1" id="KW-0472">Membrane</keyword>
<evidence type="ECO:0000313" key="2">
    <source>
        <dbReference type="EMBL" id="SFV75559.1"/>
    </source>
</evidence>
<keyword evidence="1" id="KW-1133">Transmembrane helix</keyword>
<gene>
    <name evidence="2" type="ORF">MNB_SM-3-643</name>
</gene>
<reference evidence="2" key="1">
    <citation type="submission" date="2016-10" db="EMBL/GenBank/DDBJ databases">
        <authorList>
            <person name="de Groot N.N."/>
        </authorList>
    </citation>
    <scope>NUCLEOTIDE SEQUENCE</scope>
</reference>
<dbReference type="EMBL" id="FPHP01000043">
    <property type="protein sequence ID" value="SFV75559.1"/>
    <property type="molecule type" value="Genomic_DNA"/>
</dbReference>
<sequence length="117" mass="13311">MHLADKSLQRERPILINFVAILLLLGGFIGLKNIISFGDKGQITVWYYSFGVVINTLSLGAGIGLLMMKRWAVYLYLSYIPISLFVQYHVSGALNLYSILFTLIFISIMIKYLKKMN</sequence>
<name>A0A1W1D4M0_9ZZZZ</name>
<proteinExistence type="predicted"/>
<feature type="transmembrane region" description="Helical" evidence="1">
    <location>
        <begin position="96"/>
        <end position="113"/>
    </location>
</feature>
<protein>
    <submittedName>
        <fullName evidence="2">Uncharacterized protein</fullName>
    </submittedName>
</protein>
<accession>A0A1W1D4M0</accession>
<keyword evidence="1" id="KW-0812">Transmembrane</keyword>
<feature type="transmembrane region" description="Helical" evidence="1">
    <location>
        <begin position="14"/>
        <end position="35"/>
    </location>
</feature>
<organism evidence="2">
    <name type="scientific">hydrothermal vent metagenome</name>
    <dbReference type="NCBI Taxonomy" id="652676"/>
    <lineage>
        <taxon>unclassified sequences</taxon>
        <taxon>metagenomes</taxon>
        <taxon>ecological metagenomes</taxon>
    </lineage>
</organism>
<evidence type="ECO:0000256" key="1">
    <source>
        <dbReference type="SAM" id="Phobius"/>
    </source>
</evidence>